<keyword evidence="5" id="KW-1185">Reference proteome</keyword>
<evidence type="ECO:0000313" key="4">
    <source>
        <dbReference type="EMBL" id="AWL08973.1"/>
    </source>
</evidence>
<feature type="domain" description="Peptidase M61 catalytic" evidence="2">
    <location>
        <begin position="294"/>
        <end position="374"/>
    </location>
</feature>
<dbReference type="InterPro" id="IPR040756">
    <property type="entry name" value="Peptidase_M61_N"/>
</dbReference>
<dbReference type="EMBL" id="CP029346">
    <property type="protein sequence ID" value="AWL08973.1"/>
    <property type="molecule type" value="Genomic_DNA"/>
</dbReference>
<dbReference type="Proteomes" id="UP000245468">
    <property type="component" value="Chromosome"/>
</dbReference>
<feature type="chain" id="PRO_5015591563" description="Peptidase M61" evidence="1">
    <location>
        <begin position="19"/>
        <end position="616"/>
    </location>
</feature>
<accession>A0A2S2DUD4</accession>
<proteinExistence type="predicted"/>
<dbReference type="RefSeq" id="WP_109322683.1">
    <property type="nucleotide sequence ID" value="NZ_CP029346.1"/>
</dbReference>
<keyword evidence="1" id="KW-0732">Signal</keyword>
<evidence type="ECO:0000259" key="3">
    <source>
        <dbReference type="Pfam" id="PF17899"/>
    </source>
</evidence>
<dbReference type="Gene3D" id="1.10.390.10">
    <property type="entry name" value="Neutral Protease Domain 2"/>
    <property type="match status" value="1"/>
</dbReference>
<dbReference type="OrthoDB" id="9778516at2"/>
<sequence length="616" mass="70206">MKRFQLFLLLIVSTLALGQGKVQYKLDLTKLENDRLEVIVKTPKFKQKEVVYALPKIVPGTYANYDFGRFVQDFKALDAQGKNLKFKKTGPNTYQISNASQMAELRYFVHDTWDSPEISGDYVFEPAGTSFQQDSLFALNTHAMLGYFIGHEKIQVQLSIDKPKTMYGASSIQNKSHSSTDQFEAAYYQELIDAPLMYANPDTVSFPLANANILISVYSPNKMCSAAQVAEQIKPLLEAQKKYLGGQLPVSNYAFIIVLSDNIKNGSYGALEHAQSSFYYLPEGNIQTLAETIREVCAHEFFHIVTPLNIHSEEIGNFNFLEPKMSKHLWLYEGLTEYAAHHVQLKYQITDLKKFMSTFENKWEVMNVQFDRKLPFTVMSEKVLDKYKDEYGNVYQKGAWLGFGLDLTLRKLSQGKYGTQEMMRDLAQYYGPHQSFKDNELFDQLVKITQKPELKSFFQKYVEGKEEIPVADWLHSIGYEIQEFSASPIKSLGFDFQSLNVNAETHRAVINSEDGINEFGRMLGLQAKDELVFVNQLSFSLENFSMNAAKVLKDIQLGEILEVEIARPKGNGIYETVRLKAPFQTSMGSAPTSFVPQKNPSDAQLELRKQWMNSIP</sequence>
<feature type="signal peptide" evidence="1">
    <location>
        <begin position="1"/>
        <end position="18"/>
    </location>
</feature>
<name>A0A2S2DUD4_9BACT</name>
<evidence type="ECO:0008006" key="6">
    <source>
        <dbReference type="Google" id="ProtNLM"/>
    </source>
</evidence>
<feature type="domain" description="Peptidase M61 N-terminal" evidence="3">
    <location>
        <begin position="23"/>
        <end position="200"/>
    </location>
</feature>
<protein>
    <recommendedName>
        <fullName evidence="6">Peptidase M61</fullName>
    </recommendedName>
</protein>
<gene>
    <name evidence="4" type="ORF">HME7025_01110</name>
</gene>
<dbReference type="Gene3D" id="2.60.40.3650">
    <property type="match status" value="1"/>
</dbReference>
<dbReference type="Pfam" id="PF05299">
    <property type="entry name" value="Peptidase_M61"/>
    <property type="match status" value="1"/>
</dbReference>
<dbReference type="AlphaFoldDB" id="A0A2S2DUD4"/>
<reference evidence="5" key="1">
    <citation type="submission" date="2018-05" db="EMBL/GenBank/DDBJ databases">
        <title>Pseudarcicella sp. HME7025 Genome sequencing and assembly.</title>
        <authorList>
            <person name="Kim H."/>
            <person name="Kang H."/>
            <person name="Joh K."/>
        </authorList>
    </citation>
    <scope>NUCLEOTIDE SEQUENCE [LARGE SCALE GENOMIC DNA]</scope>
    <source>
        <strain evidence="5">HME7025</strain>
    </source>
</reference>
<organism evidence="4 5">
    <name type="scientific">Aquirufa nivalisilvae</name>
    <dbReference type="NCBI Taxonomy" id="2516557"/>
    <lineage>
        <taxon>Bacteria</taxon>
        <taxon>Pseudomonadati</taxon>
        <taxon>Bacteroidota</taxon>
        <taxon>Cytophagia</taxon>
        <taxon>Cytophagales</taxon>
        <taxon>Flectobacillaceae</taxon>
        <taxon>Aquirufa</taxon>
    </lineage>
</organism>
<dbReference type="InterPro" id="IPR007963">
    <property type="entry name" value="Peptidase_M61_catalytic"/>
</dbReference>
<evidence type="ECO:0000256" key="1">
    <source>
        <dbReference type="SAM" id="SignalP"/>
    </source>
</evidence>
<evidence type="ECO:0000259" key="2">
    <source>
        <dbReference type="Pfam" id="PF05299"/>
    </source>
</evidence>
<evidence type="ECO:0000313" key="5">
    <source>
        <dbReference type="Proteomes" id="UP000245468"/>
    </source>
</evidence>
<dbReference type="KEGG" id="psez:HME7025_01110"/>
<dbReference type="Pfam" id="PF17899">
    <property type="entry name" value="Peptidase_M61_N"/>
    <property type="match status" value="1"/>
</dbReference>
<dbReference type="SUPFAM" id="SSF55486">
    <property type="entry name" value="Metalloproteases ('zincins'), catalytic domain"/>
    <property type="match status" value="1"/>
</dbReference>
<dbReference type="InterPro" id="IPR027268">
    <property type="entry name" value="Peptidase_M4/M1_CTD_sf"/>
</dbReference>